<geneLocation type="plasmid" evidence="2">
    <name>unnamed1</name>
</geneLocation>
<proteinExistence type="predicted"/>
<dbReference type="RefSeq" id="WP_205378905.1">
    <property type="nucleotide sequence ID" value="NZ_JAFEJA010000003.1"/>
</dbReference>
<evidence type="ECO:0000256" key="1">
    <source>
        <dbReference type="SAM" id="MobiDB-lite"/>
    </source>
</evidence>
<sequence length="67" mass="7214">MTRYGFAIEALPQGGKPFGEQDDENDETVEASEQASLDRADPTASGPQPNDDDFEDELSEEPNTAPA</sequence>
<evidence type="ECO:0000313" key="3">
    <source>
        <dbReference type="Proteomes" id="UP000664109"/>
    </source>
</evidence>
<reference evidence="2 3" key="1">
    <citation type="journal article" date="2016" name="Arch. Microbiol.">
        <title>Streptomyces zhihengii sp. nov., isolated from rhizospheric soil of Psammosilene tunicoides.</title>
        <authorList>
            <person name="Huang M.J."/>
            <person name="Fei J.J."/>
            <person name="Salam N."/>
            <person name="Kim C.J."/>
            <person name="Hozzein W.N."/>
            <person name="Xiao M."/>
            <person name="Huang H.Q."/>
            <person name="Li W.J."/>
        </authorList>
    </citation>
    <scope>NUCLEOTIDE SEQUENCE [LARGE SCALE GENOMIC DNA]</scope>
    <source>
        <strain evidence="2 3">YIM T102</strain>
    </source>
</reference>
<feature type="region of interest" description="Disordered" evidence="1">
    <location>
        <begin position="1"/>
        <end position="67"/>
    </location>
</feature>
<protein>
    <submittedName>
        <fullName evidence="2">Uncharacterized protein</fullName>
    </submittedName>
</protein>
<dbReference type="EMBL" id="JAFEJA010000003">
    <property type="protein sequence ID" value="MBM9624766.1"/>
    <property type="molecule type" value="Genomic_DNA"/>
</dbReference>
<comment type="caution">
    <text evidence="2">The sequence shown here is derived from an EMBL/GenBank/DDBJ whole genome shotgun (WGS) entry which is preliminary data.</text>
</comment>
<accession>A0ABS2V5G2</accession>
<organism evidence="2 3">
    <name type="scientific">Streptomyces zhihengii</name>
    <dbReference type="NCBI Taxonomy" id="1818004"/>
    <lineage>
        <taxon>Bacteria</taxon>
        <taxon>Bacillati</taxon>
        <taxon>Actinomycetota</taxon>
        <taxon>Actinomycetes</taxon>
        <taxon>Kitasatosporales</taxon>
        <taxon>Streptomycetaceae</taxon>
        <taxon>Streptomyces</taxon>
    </lineage>
</organism>
<dbReference type="Proteomes" id="UP000664109">
    <property type="component" value="Unassembled WGS sequence"/>
</dbReference>
<keyword evidence="3" id="KW-1185">Reference proteome</keyword>
<feature type="compositionally biased region" description="Acidic residues" evidence="1">
    <location>
        <begin position="20"/>
        <end position="30"/>
    </location>
</feature>
<keyword evidence="2" id="KW-0614">Plasmid</keyword>
<feature type="compositionally biased region" description="Acidic residues" evidence="1">
    <location>
        <begin position="50"/>
        <end position="60"/>
    </location>
</feature>
<gene>
    <name evidence="2" type="ORF">JE024_40305</name>
</gene>
<name>A0ABS2V5G2_9ACTN</name>
<evidence type="ECO:0000313" key="2">
    <source>
        <dbReference type="EMBL" id="MBM9624766.1"/>
    </source>
</evidence>